<evidence type="ECO:0000256" key="1">
    <source>
        <dbReference type="ARBA" id="ARBA00004651"/>
    </source>
</evidence>
<evidence type="ECO:0000256" key="3">
    <source>
        <dbReference type="ARBA" id="ARBA00022475"/>
    </source>
</evidence>
<dbReference type="Proteomes" id="UP001233673">
    <property type="component" value="Unassembled WGS sequence"/>
</dbReference>
<keyword evidence="6 8" id="KW-0472">Membrane</keyword>
<evidence type="ECO:0000256" key="8">
    <source>
        <dbReference type="SAM" id="Phobius"/>
    </source>
</evidence>
<comment type="subcellular location">
    <subcellularLocation>
        <location evidence="1">Cell membrane</location>
        <topology evidence="1">Multi-pass membrane protein</topology>
    </subcellularLocation>
</comment>
<protein>
    <submittedName>
        <fullName evidence="9">MFS transporter</fullName>
    </submittedName>
</protein>
<organism evidence="9 10">
    <name type="scientific">Blastococcus carthaginiensis</name>
    <dbReference type="NCBI Taxonomy" id="3050034"/>
    <lineage>
        <taxon>Bacteria</taxon>
        <taxon>Bacillati</taxon>
        <taxon>Actinomycetota</taxon>
        <taxon>Actinomycetes</taxon>
        <taxon>Geodermatophilales</taxon>
        <taxon>Geodermatophilaceae</taxon>
        <taxon>Blastococcus</taxon>
    </lineage>
</organism>
<comment type="caution">
    <text evidence="9">The sequence shown here is derived from an EMBL/GenBank/DDBJ whole genome shotgun (WGS) entry which is preliminary data.</text>
</comment>
<feature type="transmembrane region" description="Helical" evidence="8">
    <location>
        <begin position="317"/>
        <end position="340"/>
    </location>
</feature>
<feature type="transmembrane region" description="Helical" evidence="8">
    <location>
        <begin position="219"/>
        <end position="244"/>
    </location>
</feature>
<dbReference type="PANTHER" id="PTHR23513">
    <property type="entry name" value="INTEGRAL MEMBRANE EFFLUX PROTEIN-RELATED"/>
    <property type="match status" value="1"/>
</dbReference>
<dbReference type="CDD" id="cd06173">
    <property type="entry name" value="MFS_MefA_like"/>
    <property type="match status" value="1"/>
</dbReference>
<feature type="transmembrane region" description="Helical" evidence="8">
    <location>
        <begin position="383"/>
        <end position="402"/>
    </location>
</feature>
<dbReference type="Gene3D" id="1.20.1250.20">
    <property type="entry name" value="MFS general substrate transporter like domains"/>
    <property type="match status" value="1"/>
</dbReference>
<feature type="transmembrane region" description="Helical" evidence="8">
    <location>
        <begin position="80"/>
        <end position="100"/>
    </location>
</feature>
<keyword evidence="4 8" id="KW-0812">Transmembrane</keyword>
<gene>
    <name evidence="9" type="ORF">QOZ88_00705</name>
</gene>
<feature type="transmembrane region" description="Helical" evidence="8">
    <location>
        <begin position="264"/>
        <end position="284"/>
    </location>
</feature>
<accession>A0ABT9I6F2</accession>
<name>A0ABT9I6F2_9ACTN</name>
<dbReference type="InterPro" id="IPR036259">
    <property type="entry name" value="MFS_trans_sf"/>
</dbReference>
<dbReference type="PANTHER" id="PTHR23513:SF11">
    <property type="entry name" value="STAPHYLOFERRIN A TRANSPORTER"/>
    <property type="match status" value="1"/>
</dbReference>
<dbReference type="EMBL" id="JASNFN010000001">
    <property type="protein sequence ID" value="MDP5181147.1"/>
    <property type="molecule type" value="Genomic_DNA"/>
</dbReference>
<evidence type="ECO:0000313" key="9">
    <source>
        <dbReference type="EMBL" id="MDP5181147.1"/>
    </source>
</evidence>
<dbReference type="Pfam" id="PF05977">
    <property type="entry name" value="MFS_3"/>
    <property type="match status" value="1"/>
</dbReference>
<feature type="region of interest" description="Disordered" evidence="7">
    <location>
        <begin position="413"/>
        <end position="446"/>
    </location>
</feature>
<feature type="transmembrane region" description="Helical" evidence="8">
    <location>
        <begin position="176"/>
        <end position="198"/>
    </location>
</feature>
<keyword evidence="10" id="KW-1185">Reference proteome</keyword>
<feature type="transmembrane region" description="Helical" evidence="8">
    <location>
        <begin position="49"/>
        <end position="68"/>
    </location>
</feature>
<feature type="transmembrane region" description="Helical" evidence="8">
    <location>
        <begin position="291"/>
        <end position="311"/>
    </location>
</feature>
<keyword evidence="5 8" id="KW-1133">Transmembrane helix</keyword>
<evidence type="ECO:0000313" key="10">
    <source>
        <dbReference type="Proteomes" id="UP001233673"/>
    </source>
</evidence>
<evidence type="ECO:0000256" key="2">
    <source>
        <dbReference type="ARBA" id="ARBA00022448"/>
    </source>
</evidence>
<dbReference type="RefSeq" id="WP_305997921.1">
    <property type="nucleotide sequence ID" value="NZ_JASNFN010000001.1"/>
</dbReference>
<keyword evidence="2" id="KW-0813">Transport</keyword>
<evidence type="ECO:0000256" key="4">
    <source>
        <dbReference type="ARBA" id="ARBA00022692"/>
    </source>
</evidence>
<feature type="transmembrane region" description="Helical" evidence="8">
    <location>
        <begin position="352"/>
        <end position="371"/>
    </location>
</feature>
<evidence type="ECO:0000256" key="6">
    <source>
        <dbReference type="ARBA" id="ARBA00023136"/>
    </source>
</evidence>
<proteinExistence type="predicted"/>
<evidence type="ECO:0000256" key="7">
    <source>
        <dbReference type="SAM" id="MobiDB-lite"/>
    </source>
</evidence>
<evidence type="ECO:0000256" key="5">
    <source>
        <dbReference type="ARBA" id="ARBA00022989"/>
    </source>
</evidence>
<dbReference type="SUPFAM" id="SSF103473">
    <property type="entry name" value="MFS general substrate transporter"/>
    <property type="match status" value="1"/>
</dbReference>
<dbReference type="InterPro" id="IPR010290">
    <property type="entry name" value="TM_effector"/>
</dbReference>
<sequence length="446" mass="45539">MTLPRALAPLRHRSYRLLAAAMALSLLTQGLWAIAMVWQVVALDGGPGALSLVAALGSGGMLVMTLLGGALADRVPQRHLLLLVALLQGGATSVAAGLSLTGVLELWHLAVVALVDGAALGLFYPAYSALVPALVPEGDLLAVNGLEGAVRPVLGQAAGPAVAGFLVAAWSPGAAMAGTAATAFLAAGFLLALPLTPVRREHADGAPPPGLVADVREGVRYVVATPWLLATLLFAAVMLLAFMGPFEVLVPFAIEDAGGGASQHAWVLAAFGLGGALGSLLVASWRLPRRYLTVMNLLWGVGCVPMVVFGFTTDLGIMLVAAAAVGATFQAGMVIWGTLLQRRVPAALLGRVSSLDFFVSLSLMPLSMALAGPLSELVGRSGAFLVAGLAPPVFAVVAIWAARLPADELAHPLDVGRPEPEPSSAAWMGDDGAGTAPAREGEPWLS</sequence>
<keyword evidence="3" id="KW-1003">Cell membrane</keyword>
<reference evidence="10" key="1">
    <citation type="submission" date="2023-05" db="EMBL/GenBank/DDBJ databases">
        <title>Draft genome of Pseudofrankia sp. BMG5.37.</title>
        <authorList>
            <person name="Gtari M."/>
            <person name="Ghodhbane F."/>
            <person name="Sbissi I."/>
        </authorList>
    </citation>
    <scope>NUCLEOTIDE SEQUENCE [LARGE SCALE GENOMIC DNA]</scope>
    <source>
        <strain evidence="10">BMG 814</strain>
    </source>
</reference>